<dbReference type="Proteomes" id="UP001331515">
    <property type="component" value="Unassembled WGS sequence"/>
</dbReference>
<keyword evidence="2" id="KW-1185">Reference proteome</keyword>
<organism evidence="1 2">
    <name type="scientific">Champsocephalus gunnari</name>
    <name type="common">Mackerel icefish</name>
    <dbReference type="NCBI Taxonomy" id="52237"/>
    <lineage>
        <taxon>Eukaryota</taxon>
        <taxon>Metazoa</taxon>
        <taxon>Chordata</taxon>
        <taxon>Craniata</taxon>
        <taxon>Vertebrata</taxon>
        <taxon>Euteleostomi</taxon>
        <taxon>Actinopterygii</taxon>
        <taxon>Neopterygii</taxon>
        <taxon>Teleostei</taxon>
        <taxon>Neoteleostei</taxon>
        <taxon>Acanthomorphata</taxon>
        <taxon>Eupercaria</taxon>
        <taxon>Perciformes</taxon>
        <taxon>Notothenioidei</taxon>
        <taxon>Channichthyidae</taxon>
        <taxon>Champsocephalus</taxon>
    </lineage>
</organism>
<sequence>MSSAPEPLLGGVPPPGKVPLRAVASTSGARLDNSQDWKQASFPLQIATAALACRPFHQPNAKESEHGMRISLTR</sequence>
<reference evidence="1 2" key="1">
    <citation type="journal article" date="2023" name="Mol. Biol. Evol.">
        <title>Genomics of Secondarily Temperate Adaptation in the Only Non-Antarctic Icefish.</title>
        <authorList>
            <person name="Rivera-Colon A.G."/>
            <person name="Rayamajhi N."/>
            <person name="Minhas B.F."/>
            <person name="Madrigal G."/>
            <person name="Bilyk K.T."/>
            <person name="Yoon V."/>
            <person name="Hune M."/>
            <person name="Gregory S."/>
            <person name="Cheng C.H.C."/>
            <person name="Catchen J.M."/>
        </authorList>
    </citation>
    <scope>NUCLEOTIDE SEQUENCE [LARGE SCALE GENOMIC DNA]</scope>
    <source>
        <tissue evidence="1">White muscle</tissue>
    </source>
</reference>
<comment type="caution">
    <text evidence="1">The sequence shown here is derived from an EMBL/GenBank/DDBJ whole genome shotgun (WGS) entry which is preliminary data.</text>
</comment>
<accession>A0AAN8C957</accession>
<gene>
    <name evidence="1" type="ORF">CgunFtcFv8_015554</name>
</gene>
<evidence type="ECO:0000313" key="1">
    <source>
        <dbReference type="EMBL" id="KAK5898110.1"/>
    </source>
</evidence>
<proteinExistence type="predicted"/>
<evidence type="ECO:0000313" key="2">
    <source>
        <dbReference type="Proteomes" id="UP001331515"/>
    </source>
</evidence>
<dbReference type="EMBL" id="JAURVH010001533">
    <property type="protein sequence ID" value="KAK5898110.1"/>
    <property type="molecule type" value="Genomic_DNA"/>
</dbReference>
<dbReference type="AlphaFoldDB" id="A0AAN8C957"/>
<name>A0AAN8C957_CHAGU</name>
<protein>
    <submittedName>
        <fullName evidence="1">Uncharacterized protein</fullName>
    </submittedName>
</protein>